<gene>
    <name evidence="4" type="ORF">H9737_03480</name>
</gene>
<keyword evidence="2" id="KW-1133">Transmembrane helix</keyword>
<protein>
    <submittedName>
        <fullName evidence="4">Zinc ribbon domain-containing protein</fullName>
    </submittedName>
</protein>
<evidence type="ECO:0000313" key="5">
    <source>
        <dbReference type="Proteomes" id="UP000824249"/>
    </source>
</evidence>
<sequence length="117" mass="12497">MYCRFCGKEIEEGSAFCPYCGRAQQGDAGGNGVPPPPYGAPPPHPAEKDAPSGGFAVLGFFFPLIGLILYLVWKNELPLRARSCGKGALIGVIVQAVGFLLSFVAFFVLMNYLIVVI</sequence>
<feature type="region of interest" description="Disordered" evidence="1">
    <location>
        <begin position="27"/>
        <end position="48"/>
    </location>
</feature>
<feature type="domain" description="Zinc-ribbon" evidence="3">
    <location>
        <begin position="2"/>
        <end position="22"/>
    </location>
</feature>
<feature type="compositionally biased region" description="Pro residues" evidence="1">
    <location>
        <begin position="33"/>
        <end position="44"/>
    </location>
</feature>
<keyword evidence="2" id="KW-0472">Membrane</keyword>
<evidence type="ECO:0000313" key="4">
    <source>
        <dbReference type="EMBL" id="HIX46734.1"/>
    </source>
</evidence>
<reference evidence="4" key="2">
    <citation type="submission" date="2021-04" db="EMBL/GenBank/DDBJ databases">
        <authorList>
            <person name="Gilroy R."/>
        </authorList>
    </citation>
    <scope>NUCLEOTIDE SEQUENCE</scope>
    <source>
        <strain evidence="4">26628</strain>
    </source>
</reference>
<evidence type="ECO:0000256" key="2">
    <source>
        <dbReference type="SAM" id="Phobius"/>
    </source>
</evidence>
<reference evidence="4" key="1">
    <citation type="journal article" date="2021" name="PeerJ">
        <title>Extensive microbial diversity within the chicken gut microbiome revealed by metagenomics and culture.</title>
        <authorList>
            <person name="Gilroy R."/>
            <person name="Ravi A."/>
            <person name="Getino M."/>
            <person name="Pursley I."/>
            <person name="Horton D.L."/>
            <person name="Alikhan N.F."/>
            <person name="Baker D."/>
            <person name="Gharbi K."/>
            <person name="Hall N."/>
            <person name="Watson M."/>
            <person name="Adriaenssens E.M."/>
            <person name="Foster-Nyarko E."/>
            <person name="Jarju S."/>
            <person name="Secka A."/>
            <person name="Antonio M."/>
            <person name="Oren A."/>
            <person name="Chaudhuri R.R."/>
            <person name="La Ragione R."/>
            <person name="Hildebrand F."/>
            <person name="Pallen M.J."/>
        </authorList>
    </citation>
    <scope>NUCLEOTIDE SEQUENCE</scope>
    <source>
        <strain evidence="4">26628</strain>
    </source>
</reference>
<feature type="transmembrane region" description="Helical" evidence="2">
    <location>
        <begin position="85"/>
        <end position="114"/>
    </location>
</feature>
<comment type="caution">
    <text evidence="4">The sequence shown here is derived from an EMBL/GenBank/DDBJ whole genome shotgun (WGS) entry which is preliminary data.</text>
</comment>
<organism evidence="4 5">
    <name type="scientific">Candidatus Borkfalkia faecigallinarum</name>
    <dbReference type="NCBI Taxonomy" id="2838509"/>
    <lineage>
        <taxon>Bacteria</taxon>
        <taxon>Bacillati</taxon>
        <taxon>Bacillota</taxon>
        <taxon>Clostridia</taxon>
        <taxon>Christensenellales</taxon>
        <taxon>Christensenellaceae</taxon>
        <taxon>Candidatus Borkfalkia</taxon>
    </lineage>
</organism>
<evidence type="ECO:0000259" key="3">
    <source>
        <dbReference type="Pfam" id="PF13240"/>
    </source>
</evidence>
<evidence type="ECO:0000256" key="1">
    <source>
        <dbReference type="SAM" id="MobiDB-lite"/>
    </source>
</evidence>
<dbReference type="InterPro" id="IPR026870">
    <property type="entry name" value="Zinc_ribbon_dom"/>
</dbReference>
<dbReference type="AlphaFoldDB" id="A0A9D2ARR0"/>
<feature type="transmembrane region" description="Helical" evidence="2">
    <location>
        <begin position="53"/>
        <end position="73"/>
    </location>
</feature>
<proteinExistence type="predicted"/>
<dbReference type="EMBL" id="DXFD01000053">
    <property type="protein sequence ID" value="HIX46734.1"/>
    <property type="molecule type" value="Genomic_DNA"/>
</dbReference>
<name>A0A9D2ARR0_9FIRM</name>
<dbReference type="Pfam" id="PF13240">
    <property type="entry name" value="Zn_Ribbon_1"/>
    <property type="match status" value="1"/>
</dbReference>
<accession>A0A9D2ARR0</accession>
<dbReference type="Proteomes" id="UP000824249">
    <property type="component" value="Unassembled WGS sequence"/>
</dbReference>
<keyword evidence="2" id="KW-0812">Transmembrane</keyword>